<dbReference type="InterPro" id="IPR012349">
    <property type="entry name" value="Split_barrel_FMN-bd"/>
</dbReference>
<evidence type="ECO:0000313" key="2">
    <source>
        <dbReference type="Proteomes" id="UP000253509"/>
    </source>
</evidence>
<sequence length="155" mass="17085">MNAHNPEEISVLSVEDCWNCLRSTDIGCLAVVIDDGPDIFPINYAVDHSAIVFRSGEGTKVDAVLENPRVAFEVDGFDPENDTAWSVVLKGRAAPIKDTDELLDTVSLDISPWQAGPKNRFIRIVAEVVTGRRFRVADSMLWDSSLNTANRAPKE</sequence>
<gene>
    <name evidence="1" type="ORF">DFO65_11291</name>
</gene>
<name>A0A366IFY3_9MICO</name>
<dbReference type="Gene3D" id="2.30.110.10">
    <property type="entry name" value="Electron Transport, Fmn-binding Protein, Chain A"/>
    <property type="match status" value="1"/>
</dbReference>
<evidence type="ECO:0000313" key="1">
    <source>
        <dbReference type="EMBL" id="RBP69557.1"/>
    </source>
</evidence>
<accession>A0A366IFY3</accession>
<dbReference type="Proteomes" id="UP000253509">
    <property type="component" value="Unassembled WGS sequence"/>
</dbReference>
<reference evidence="1 2" key="1">
    <citation type="submission" date="2018-06" db="EMBL/GenBank/DDBJ databases">
        <title>Freshwater and sediment microbial communities from various areas in North America, analyzing microbe dynamics in response to fracking.</title>
        <authorList>
            <person name="Lamendella R."/>
        </authorList>
    </citation>
    <scope>NUCLEOTIDE SEQUENCE [LARGE SCALE GENOMIC DNA]</scope>
    <source>
        <strain evidence="1 2">3b_TX</strain>
    </source>
</reference>
<keyword evidence="2" id="KW-1185">Reference proteome</keyword>
<dbReference type="Pfam" id="PF12900">
    <property type="entry name" value="Pyridox_ox_2"/>
    <property type="match status" value="1"/>
</dbReference>
<comment type="caution">
    <text evidence="1">The sequence shown here is derived from an EMBL/GenBank/DDBJ whole genome shotgun (WGS) entry which is preliminary data.</text>
</comment>
<protein>
    <submittedName>
        <fullName evidence="1">Nitroimidazol reductase NimA-like FMN-containing flavoprotein (Pyridoxamine 5'-phosphate oxidase superfamily)</fullName>
    </submittedName>
</protein>
<dbReference type="SUPFAM" id="SSF50475">
    <property type="entry name" value="FMN-binding split barrel"/>
    <property type="match status" value="1"/>
</dbReference>
<dbReference type="InterPro" id="IPR024747">
    <property type="entry name" value="Pyridox_Oxase-rel"/>
</dbReference>
<dbReference type="EMBL" id="QNSB01000012">
    <property type="protein sequence ID" value="RBP69557.1"/>
    <property type="molecule type" value="Genomic_DNA"/>
</dbReference>
<organism evidence="1 2">
    <name type="scientific">Brevibacterium celere</name>
    <dbReference type="NCBI Taxonomy" id="225845"/>
    <lineage>
        <taxon>Bacteria</taxon>
        <taxon>Bacillati</taxon>
        <taxon>Actinomycetota</taxon>
        <taxon>Actinomycetes</taxon>
        <taxon>Micrococcales</taxon>
        <taxon>Brevibacteriaceae</taxon>
        <taxon>Brevibacterium</taxon>
    </lineage>
</organism>
<proteinExistence type="predicted"/>
<dbReference type="AlphaFoldDB" id="A0A366IFY3"/>